<feature type="region of interest" description="Disordered" evidence="1">
    <location>
        <begin position="209"/>
        <end position="232"/>
    </location>
</feature>
<feature type="compositionally biased region" description="Polar residues" evidence="1">
    <location>
        <begin position="218"/>
        <end position="232"/>
    </location>
</feature>
<accession>A0AAW0DIN1</accession>
<evidence type="ECO:0000313" key="2">
    <source>
        <dbReference type="EMBL" id="KAK7051811.1"/>
    </source>
</evidence>
<dbReference type="Proteomes" id="UP001362999">
    <property type="component" value="Unassembled WGS sequence"/>
</dbReference>
<proteinExistence type="predicted"/>
<dbReference type="AlphaFoldDB" id="A0AAW0DIN1"/>
<keyword evidence="3" id="KW-1185">Reference proteome</keyword>
<comment type="caution">
    <text evidence="2">The sequence shown here is derived from an EMBL/GenBank/DDBJ whole genome shotgun (WGS) entry which is preliminary data.</text>
</comment>
<gene>
    <name evidence="2" type="ORF">R3P38DRAFT_2762288</name>
</gene>
<name>A0AAW0DIN1_9AGAR</name>
<evidence type="ECO:0000313" key="3">
    <source>
        <dbReference type="Proteomes" id="UP001362999"/>
    </source>
</evidence>
<dbReference type="EMBL" id="JAWWNJ010000007">
    <property type="protein sequence ID" value="KAK7051811.1"/>
    <property type="molecule type" value="Genomic_DNA"/>
</dbReference>
<protein>
    <submittedName>
        <fullName evidence="2">Uncharacterized protein</fullName>
    </submittedName>
</protein>
<reference evidence="2 3" key="1">
    <citation type="journal article" date="2024" name="J Genomics">
        <title>Draft genome sequencing and assembly of Favolaschia claudopus CIRM-BRFM 2984 isolated from oak limbs.</title>
        <authorList>
            <person name="Navarro D."/>
            <person name="Drula E."/>
            <person name="Chaduli D."/>
            <person name="Cazenave R."/>
            <person name="Ahrendt S."/>
            <person name="Wang J."/>
            <person name="Lipzen A."/>
            <person name="Daum C."/>
            <person name="Barry K."/>
            <person name="Grigoriev I.V."/>
            <person name="Favel A."/>
            <person name="Rosso M.N."/>
            <person name="Martin F."/>
        </authorList>
    </citation>
    <scope>NUCLEOTIDE SEQUENCE [LARGE SCALE GENOMIC DNA]</scope>
    <source>
        <strain evidence="2 3">CIRM-BRFM 2984</strain>
    </source>
</reference>
<sequence length="279" mass="31765">MPKPPPMKPGLQDFAAGRLIPPPTRQIACPANVARRLGCWRRGRRRRPAAQRRYRVDTTITTSRERNCVKVLAAGRLAPPPDAYRSESHRILGRRQANSAPDAYSSGFPDWFARSSLPFVAAARSGAIPLTRRIAVRRAAFLILYLRQDVASAARRLSSTRPPKFKIQFLSVHQATLLNSRQTAVFKIRDSAFPRAAIWDNQIFSFAARPQPQPNPFKESTSPRSQRKFSSLRGSPFILPPIWNRDFKFHGFHAEFKFTRRSVRTRTLETSRETGFSRV</sequence>
<organism evidence="2 3">
    <name type="scientific">Favolaschia claudopus</name>
    <dbReference type="NCBI Taxonomy" id="2862362"/>
    <lineage>
        <taxon>Eukaryota</taxon>
        <taxon>Fungi</taxon>
        <taxon>Dikarya</taxon>
        <taxon>Basidiomycota</taxon>
        <taxon>Agaricomycotina</taxon>
        <taxon>Agaricomycetes</taxon>
        <taxon>Agaricomycetidae</taxon>
        <taxon>Agaricales</taxon>
        <taxon>Marasmiineae</taxon>
        <taxon>Mycenaceae</taxon>
        <taxon>Favolaschia</taxon>
    </lineage>
</organism>
<evidence type="ECO:0000256" key="1">
    <source>
        <dbReference type="SAM" id="MobiDB-lite"/>
    </source>
</evidence>